<gene>
    <name evidence="2" type="ORF">CLCR_11292</name>
</gene>
<proteinExistence type="predicted"/>
<keyword evidence="1" id="KW-1133">Transmembrane helix</keyword>
<dbReference type="eggNOG" id="KOG4300">
    <property type="taxonomic scope" value="Eukaryota"/>
</dbReference>
<reference evidence="3" key="1">
    <citation type="submission" date="2015-07" db="EMBL/GenBank/DDBJ databases">
        <authorList>
            <person name="Teixeira M.M."/>
            <person name="Souza R.C."/>
            <person name="Almeida L.G."/>
            <person name="Vicente V.A."/>
            <person name="de Hoog S."/>
            <person name="Bocca A.L."/>
            <person name="de Almeida S.R."/>
            <person name="Vasconcelos A.T."/>
            <person name="Felipe M.S."/>
        </authorList>
    </citation>
    <scope>NUCLEOTIDE SEQUENCE [LARGE SCALE GENOMIC DNA]</scope>
    <source>
        <strain evidence="3">KSF</strain>
    </source>
</reference>
<dbReference type="Gene3D" id="3.40.50.150">
    <property type="entry name" value="Vaccinia Virus protein VP39"/>
    <property type="match status" value="1"/>
</dbReference>
<dbReference type="VEuPathDB" id="FungiDB:G647_08412"/>
<keyword evidence="1" id="KW-0472">Membrane</keyword>
<organism evidence="2 3">
    <name type="scientific">Cladophialophora carrionii</name>
    <dbReference type="NCBI Taxonomy" id="86049"/>
    <lineage>
        <taxon>Eukaryota</taxon>
        <taxon>Fungi</taxon>
        <taxon>Dikarya</taxon>
        <taxon>Ascomycota</taxon>
        <taxon>Pezizomycotina</taxon>
        <taxon>Eurotiomycetes</taxon>
        <taxon>Chaetothyriomycetidae</taxon>
        <taxon>Chaetothyriales</taxon>
        <taxon>Herpotrichiellaceae</taxon>
        <taxon>Cladophialophora</taxon>
    </lineage>
</organism>
<name>A0A1C1CIB7_9EURO</name>
<feature type="transmembrane region" description="Helical" evidence="1">
    <location>
        <begin position="20"/>
        <end position="41"/>
    </location>
</feature>
<keyword evidence="1" id="KW-0812">Transmembrane</keyword>
<accession>A0A1C1CIB7</accession>
<dbReference type="Pfam" id="PF13489">
    <property type="entry name" value="Methyltransf_23"/>
    <property type="match status" value="1"/>
</dbReference>
<dbReference type="PANTHER" id="PTHR45036:SF1">
    <property type="entry name" value="METHYLTRANSFERASE LIKE 7A"/>
    <property type="match status" value="1"/>
</dbReference>
<sequence length="299" mass="33006">MSWPPLQERLLSLLEPGYLLYASAYAFVTTAFNFYVLGFNVPSRSNFKKVRDDAFSDFWTKVTGKFVPEYHGSTDLPSYPLLSPAPVENPPPLKGSATLVPPLLSRARGVVLDIGPGSGTHVALFSDNANISAIYGAEPTTGLHKPLQLRIDEARLTGKYHILSSTADKAELLPALAKAGVQVSPKGIFDTIVCVRVLCSVPNLEETVRDFHSLLRPGGELMVVEHIRNPWTTTGSILGRLMQIVYHFLGWTFFLAGCQMNRDTPAVLRRAAPWEAVELKTHFEWTALPYLAGTLTKKR</sequence>
<dbReference type="InterPro" id="IPR029063">
    <property type="entry name" value="SAM-dependent_MTases_sf"/>
</dbReference>
<evidence type="ECO:0000256" key="1">
    <source>
        <dbReference type="SAM" id="Phobius"/>
    </source>
</evidence>
<evidence type="ECO:0000313" key="2">
    <source>
        <dbReference type="EMBL" id="OCT48265.1"/>
    </source>
</evidence>
<dbReference type="Proteomes" id="UP000094526">
    <property type="component" value="Unassembled WGS sequence"/>
</dbReference>
<keyword evidence="3" id="KW-1185">Reference proteome</keyword>
<dbReference type="SUPFAM" id="SSF53335">
    <property type="entry name" value="S-adenosyl-L-methionine-dependent methyltransferases"/>
    <property type="match status" value="1"/>
</dbReference>
<dbReference type="InterPro" id="IPR052356">
    <property type="entry name" value="Thiol_S-MT"/>
</dbReference>
<dbReference type="OrthoDB" id="540004at2759"/>
<dbReference type="AlphaFoldDB" id="A0A1C1CIB7"/>
<comment type="caution">
    <text evidence="2">The sequence shown here is derived from an EMBL/GenBank/DDBJ whole genome shotgun (WGS) entry which is preliminary data.</text>
</comment>
<dbReference type="EMBL" id="LGRB01000012">
    <property type="protein sequence ID" value="OCT48265.1"/>
    <property type="molecule type" value="Genomic_DNA"/>
</dbReference>
<evidence type="ECO:0008006" key="4">
    <source>
        <dbReference type="Google" id="ProtNLM"/>
    </source>
</evidence>
<protein>
    <recommendedName>
        <fullName evidence="4">Phospholipid methyltransferase</fullName>
    </recommendedName>
</protein>
<dbReference type="STRING" id="86049.A0A1C1CIB7"/>
<dbReference type="PANTHER" id="PTHR45036">
    <property type="entry name" value="METHYLTRANSFERASE LIKE 7B"/>
    <property type="match status" value="1"/>
</dbReference>
<dbReference type="VEuPathDB" id="FungiDB:CLCR_11292"/>
<evidence type="ECO:0000313" key="3">
    <source>
        <dbReference type="Proteomes" id="UP000094526"/>
    </source>
</evidence>
<dbReference type="CDD" id="cd02440">
    <property type="entry name" value="AdoMet_MTases"/>
    <property type="match status" value="1"/>
</dbReference>